<evidence type="ECO:0000256" key="1">
    <source>
        <dbReference type="ARBA" id="ARBA00001947"/>
    </source>
</evidence>
<dbReference type="InterPro" id="IPR037175">
    <property type="entry name" value="KFase_sf"/>
</dbReference>
<organism evidence="8 9">
    <name type="scientific">Methanolobus mangrovi</name>
    <dbReference type="NCBI Taxonomy" id="3072977"/>
    <lineage>
        <taxon>Archaea</taxon>
        <taxon>Methanobacteriati</taxon>
        <taxon>Methanobacteriota</taxon>
        <taxon>Stenosarchaea group</taxon>
        <taxon>Methanomicrobia</taxon>
        <taxon>Methanosarcinales</taxon>
        <taxon>Methanosarcinaceae</taxon>
        <taxon>Methanolobus</taxon>
    </lineage>
</organism>
<keyword evidence="4" id="KW-0479">Metal-binding</keyword>
<evidence type="ECO:0000256" key="7">
    <source>
        <dbReference type="ARBA" id="ARBA00023079"/>
    </source>
</evidence>
<dbReference type="EC" id="3.5.-.-" evidence="8"/>
<evidence type="ECO:0000256" key="3">
    <source>
        <dbReference type="ARBA" id="ARBA00011738"/>
    </source>
</evidence>
<keyword evidence="9" id="KW-1185">Reference proteome</keyword>
<evidence type="ECO:0000256" key="2">
    <source>
        <dbReference type="ARBA" id="ARBA00005023"/>
    </source>
</evidence>
<evidence type="ECO:0000313" key="9">
    <source>
        <dbReference type="Proteomes" id="UP001183006"/>
    </source>
</evidence>
<proteinExistence type="predicted"/>
<dbReference type="Gene3D" id="3.50.30.50">
    <property type="entry name" value="Putative cyclase"/>
    <property type="match status" value="1"/>
</dbReference>
<comment type="cofactor">
    <cofactor evidence="1">
        <name>Zn(2+)</name>
        <dbReference type="ChEBI" id="CHEBI:29105"/>
    </cofactor>
</comment>
<dbReference type="KEGG" id="mmav:RE476_06615"/>
<dbReference type="GeneID" id="84229798"/>
<dbReference type="PANTHER" id="PTHR31118:SF12">
    <property type="entry name" value="CYCLASE-LIKE PROTEIN 2"/>
    <property type="match status" value="1"/>
</dbReference>
<dbReference type="InterPro" id="IPR007325">
    <property type="entry name" value="KFase/CYL"/>
</dbReference>
<keyword evidence="7" id="KW-0823">Tryptophan catabolism</keyword>
<dbReference type="SUPFAM" id="SSF102198">
    <property type="entry name" value="Putative cyclase"/>
    <property type="match status" value="1"/>
</dbReference>
<dbReference type="EMBL" id="CP133594">
    <property type="protein sequence ID" value="WMW21090.1"/>
    <property type="molecule type" value="Genomic_DNA"/>
</dbReference>
<dbReference type="AlphaFoldDB" id="A0AA51UDC2"/>
<comment type="pathway">
    <text evidence="2">Amino-acid degradation.</text>
</comment>
<dbReference type="GO" id="GO:0046872">
    <property type="term" value="F:metal ion binding"/>
    <property type="evidence" value="ECO:0007669"/>
    <property type="project" value="UniProtKB-KW"/>
</dbReference>
<evidence type="ECO:0000313" key="8">
    <source>
        <dbReference type="EMBL" id="WMW21090.1"/>
    </source>
</evidence>
<keyword evidence="5 8" id="KW-0378">Hydrolase</keyword>
<gene>
    <name evidence="8" type="ORF">RE476_06615</name>
</gene>
<dbReference type="GO" id="GO:0019441">
    <property type="term" value="P:L-tryptophan catabolic process to kynurenine"/>
    <property type="evidence" value="ECO:0007669"/>
    <property type="project" value="InterPro"/>
</dbReference>
<evidence type="ECO:0000256" key="6">
    <source>
        <dbReference type="ARBA" id="ARBA00022833"/>
    </source>
</evidence>
<sequence length="215" mass="23197">MSGRIIDITTGISPNTPVYEGDPIPLIEKVSSIEKDGFVVSRISIGTHTGTHVDAPSHIFEDGTPVDGLDPESFMGKAVLLDLSLGKGCITSDELGKHYLEYADENDIDVVLIKTGTHFESSDTTDFGRKLAATAGSWIIENGFRVVGVDTLSVDTDPSLPNHNLFLRNGLNIVEYLNFSDAKAGIYYFICLPLKLVGCDGAPARAILLDMAFFT</sequence>
<evidence type="ECO:0000256" key="4">
    <source>
        <dbReference type="ARBA" id="ARBA00022723"/>
    </source>
</evidence>
<dbReference type="GO" id="GO:0004061">
    <property type="term" value="F:arylformamidase activity"/>
    <property type="evidence" value="ECO:0007669"/>
    <property type="project" value="InterPro"/>
</dbReference>
<accession>A0AA51UDC2</accession>
<dbReference type="Proteomes" id="UP001183006">
    <property type="component" value="Chromosome"/>
</dbReference>
<keyword evidence="6" id="KW-0862">Zinc</keyword>
<dbReference type="FunFam" id="3.50.30.50:FF:000001">
    <property type="entry name" value="Kynurenine formamidase"/>
    <property type="match status" value="1"/>
</dbReference>
<comment type="subunit">
    <text evidence="3">Homodimer.</text>
</comment>
<dbReference type="PANTHER" id="PTHR31118">
    <property type="entry name" value="CYCLASE-LIKE PROTEIN 2"/>
    <property type="match status" value="1"/>
</dbReference>
<protein>
    <submittedName>
        <fullName evidence="8">Cyclase family protein</fullName>
        <ecNumber evidence="8">3.5.-.-</ecNumber>
    </submittedName>
</protein>
<dbReference type="RefSeq" id="WP_309306875.1">
    <property type="nucleotide sequence ID" value="NZ_CP133594.1"/>
</dbReference>
<dbReference type="Pfam" id="PF04199">
    <property type="entry name" value="Cyclase"/>
    <property type="match status" value="1"/>
</dbReference>
<reference evidence="8" key="1">
    <citation type="submission" date="2023-08" db="EMBL/GenBank/DDBJ databases">
        <title>Methanolobus mangrovi sp. nov. and Methanolobus sediminis sp. nov, two novel methylotrophic methanogens isolated from mangrove sediments in China.</title>
        <authorList>
            <person name="Zhou J."/>
        </authorList>
    </citation>
    <scope>NUCLEOTIDE SEQUENCE</scope>
    <source>
        <strain evidence="8">FTZ2</strain>
    </source>
</reference>
<name>A0AA51UDC2_9EURY</name>
<evidence type="ECO:0000256" key="5">
    <source>
        <dbReference type="ARBA" id="ARBA00022801"/>
    </source>
</evidence>